<dbReference type="EMBL" id="KN822007">
    <property type="protein sequence ID" value="KIM69107.1"/>
    <property type="molecule type" value="Genomic_DNA"/>
</dbReference>
<evidence type="ECO:0000313" key="3">
    <source>
        <dbReference type="Proteomes" id="UP000053989"/>
    </source>
</evidence>
<dbReference type="HOGENOM" id="CLU_2051031_0_0_1"/>
<keyword evidence="3" id="KW-1185">Reference proteome</keyword>
<organism evidence="2 3">
    <name type="scientific">Scleroderma citrinum Foug A</name>
    <dbReference type="NCBI Taxonomy" id="1036808"/>
    <lineage>
        <taxon>Eukaryota</taxon>
        <taxon>Fungi</taxon>
        <taxon>Dikarya</taxon>
        <taxon>Basidiomycota</taxon>
        <taxon>Agaricomycotina</taxon>
        <taxon>Agaricomycetes</taxon>
        <taxon>Agaricomycetidae</taxon>
        <taxon>Boletales</taxon>
        <taxon>Sclerodermatineae</taxon>
        <taxon>Sclerodermataceae</taxon>
        <taxon>Scleroderma</taxon>
    </lineage>
</organism>
<accession>A0A0C3AW04</accession>
<reference evidence="3" key="2">
    <citation type="submission" date="2015-01" db="EMBL/GenBank/DDBJ databases">
        <title>Evolutionary Origins and Diversification of the Mycorrhizal Mutualists.</title>
        <authorList>
            <consortium name="DOE Joint Genome Institute"/>
            <consortium name="Mycorrhizal Genomics Consortium"/>
            <person name="Kohler A."/>
            <person name="Kuo A."/>
            <person name="Nagy L.G."/>
            <person name="Floudas D."/>
            <person name="Copeland A."/>
            <person name="Barry K.W."/>
            <person name="Cichocki N."/>
            <person name="Veneault-Fourrey C."/>
            <person name="LaButti K."/>
            <person name="Lindquist E.A."/>
            <person name="Lipzen A."/>
            <person name="Lundell T."/>
            <person name="Morin E."/>
            <person name="Murat C."/>
            <person name="Riley R."/>
            <person name="Ohm R."/>
            <person name="Sun H."/>
            <person name="Tunlid A."/>
            <person name="Henrissat B."/>
            <person name="Grigoriev I.V."/>
            <person name="Hibbett D.S."/>
            <person name="Martin F."/>
        </authorList>
    </citation>
    <scope>NUCLEOTIDE SEQUENCE [LARGE SCALE GENOMIC DNA]</scope>
    <source>
        <strain evidence="3">Foug A</strain>
    </source>
</reference>
<gene>
    <name evidence="2" type="ORF">SCLCIDRAFT_820537</name>
</gene>
<proteinExistence type="predicted"/>
<evidence type="ECO:0000256" key="1">
    <source>
        <dbReference type="SAM" id="MobiDB-lite"/>
    </source>
</evidence>
<evidence type="ECO:0000313" key="2">
    <source>
        <dbReference type="EMBL" id="KIM69107.1"/>
    </source>
</evidence>
<sequence>MVVGGEKAVASAEGLGRPAHRRKQKLQVPYRPQRLTNTLSNTPKYNTASTKATVTLAAALDGGKSSPLHVHRHGHTHTLGPRLSHLGTIPKAIHSISRTRSSIYAWSCELPRLVWVWLST</sequence>
<feature type="region of interest" description="Disordered" evidence="1">
    <location>
        <begin position="1"/>
        <end position="26"/>
    </location>
</feature>
<name>A0A0C3AW04_9AGAM</name>
<reference evidence="2 3" key="1">
    <citation type="submission" date="2014-04" db="EMBL/GenBank/DDBJ databases">
        <authorList>
            <consortium name="DOE Joint Genome Institute"/>
            <person name="Kuo A."/>
            <person name="Kohler A."/>
            <person name="Nagy L.G."/>
            <person name="Floudas D."/>
            <person name="Copeland A."/>
            <person name="Barry K.W."/>
            <person name="Cichocki N."/>
            <person name="Veneault-Fourrey C."/>
            <person name="LaButti K."/>
            <person name="Lindquist E.A."/>
            <person name="Lipzen A."/>
            <person name="Lundell T."/>
            <person name="Morin E."/>
            <person name="Murat C."/>
            <person name="Sun H."/>
            <person name="Tunlid A."/>
            <person name="Henrissat B."/>
            <person name="Grigoriev I.V."/>
            <person name="Hibbett D.S."/>
            <person name="Martin F."/>
            <person name="Nordberg H.P."/>
            <person name="Cantor M.N."/>
            <person name="Hua S.X."/>
        </authorList>
    </citation>
    <scope>NUCLEOTIDE SEQUENCE [LARGE SCALE GENOMIC DNA]</scope>
    <source>
        <strain evidence="2 3">Foug A</strain>
    </source>
</reference>
<dbReference type="InParanoid" id="A0A0C3AW04"/>
<dbReference type="Proteomes" id="UP000053989">
    <property type="component" value="Unassembled WGS sequence"/>
</dbReference>
<protein>
    <submittedName>
        <fullName evidence="2">Uncharacterized protein</fullName>
    </submittedName>
</protein>
<dbReference type="AlphaFoldDB" id="A0A0C3AW04"/>